<dbReference type="EMBL" id="UARS01000005">
    <property type="protein sequence ID" value="SPW42369.1"/>
    <property type="molecule type" value="Genomic_DNA"/>
</dbReference>
<sequence length="111" mass="12014">MHPLILTAFENGQKADALGLDFLGIPVTLLNYSSSVIPIIFSAWLCSILERRLNAWVTVGNQKFLHTIAMSDGYHTRHLSAGGAAINLDKRTDCRRLSLALSGGSCICGAR</sequence>
<gene>
    <name evidence="2" type="primary">bglF_2</name>
    <name evidence="2" type="ORF">NCTC11126_01865</name>
</gene>
<dbReference type="AlphaFoldDB" id="A0A2X1J908"/>
<evidence type="ECO:0000256" key="1">
    <source>
        <dbReference type="SAM" id="Phobius"/>
    </source>
</evidence>
<reference evidence="2 3" key="1">
    <citation type="submission" date="2018-06" db="EMBL/GenBank/DDBJ databases">
        <authorList>
            <consortium name="Pathogen Informatics"/>
            <person name="Doyle S."/>
        </authorList>
    </citation>
    <scope>NUCLEOTIDE SEQUENCE [LARGE SCALE GENOMIC DNA]</scope>
    <source>
        <strain evidence="2 3">NCTC11126</strain>
    </source>
</reference>
<evidence type="ECO:0000313" key="3">
    <source>
        <dbReference type="Proteomes" id="UP000250561"/>
    </source>
</evidence>
<name>A0A2X1J908_ECOLX</name>
<keyword evidence="1" id="KW-0472">Membrane</keyword>
<keyword evidence="1" id="KW-1133">Transmembrane helix</keyword>
<feature type="transmembrane region" description="Helical" evidence="1">
    <location>
        <begin position="29"/>
        <end position="49"/>
    </location>
</feature>
<keyword evidence="1" id="KW-0812">Transmembrane</keyword>
<protein>
    <submittedName>
        <fullName evidence="2">PTS system beta-glucoside-specific transporter subunit IIABC</fullName>
    </submittedName>
</protein>
<dbReference type="Proteomes" id="UP000250561">
    <property type="component" value="Unassembled WGS sequence"/>
</dbReference>
<proteinExistence type="predicted"/>
<evidence type="ECO:0000313" key="2">
    <source>
        <dbReference type="EMBL" id="SPW42369.1"/>
    </source>
</evidence>
<organism evidence="2 3">
    <name type="scientific">Escherichia coli</name>
    <dbReference type="NCBI Taxonomy" id="562"/>
    <lineage>
        <taxon>Bacteria</taxon>
        <taxon>Pseudomonadati</taxon>
        <taxon>Pseudomonadota</taxon>
        <taxon>Gammaproteobacteria</taxon>
        <taxon>Enterobacterales</taxon>
        <taxon>Enterobacteriaceae</taxon>
        <taxon>Escherichia</taxon>
    </lineage>
</organism>
<accession>A0A2X1J908</accession>